<evidence type="ECO:0000256" key="2">
    <source>
        <dbReference type="ARBA" id="ARBA00022527"/>
    </source>
</evidence>
<dbReference type="GO" id="GO:0004674">
    <property type="term" value="F:protein serine/threonine kinase activity"/>
    <property type="evidence" value="ECO:0007669"/>
    <property type="project" value="UniProtKB-KW"/>
</dbReference>
<keyword evidence="6" id="KW-0067">ATP-binding</keyword>
<evidence type="ECO:0000256" key="8">
    <source>
        <dbReference type="ARBA" id="ARBA00048679"/>
    </source>
</evidence>
<dbReference type="EMBL" id="JABEZV010000010">
    <property type="protein sequence ID" value="MBA0722865.1"/>
    <property type="molecule type" value="Genomic_DNA"/>
</dbReference>
<keyword evidence="4" id="KW-0547">Nucleotide-binding</keyword>
<name>A0A7J9AFT2_9ROSI</name>
<dbReference type="EC" id="2.7.11.1" evidence="1"/>
<dbReference type="PROSITE" id="PS50011">
    <property type="entry name" value="PROTEIN_KINASE_DOM"/>
    <property type="match status" value="1"/>
</dbReference>
<dbReference type="PROSITE" id="PS00108">
    <property type="entry name" value="PROTEIN_KINASE_ST"/>
    <property type="match status" value="1"/>
</dbReference>
<proteinExistence type="predicted"/>
<keyword evidence="11" id="KW-1185">Reference proteome</keyword>
<keyword evidence="5" id="KW-0418">Kinase</keyword>
<feature type="non-terminal residue" evidence="10">
    <location>
        <position position="1"/>
    </location>
</feature>
<comment type="catalytic activity">
    <reaction evidence="7">
        <text>L-threonyl-[protein] + ATP = O-phospho-L-threonyl-[protein] + ADP + H(+)</text>
        <dbReference type="Rhea" id="RHEA:46608"/>
        <dbReference type="Rhea" id="RHEA-COMP:11060"/>
        <dbReference type="Rhea" id="RHEA-COMP:11605"/>
        <dbReference type="ChEBI" id="CHEBI:15378"/>
        <dbReference type="ChEBI" id="CHEBI:30013"/>
        <dbReference type="ChEBI" id="CHEBI:30616"/>
        <dbReference type="ChEBI" id="CHEBI:61977"/>
        <dbReference type="ChEBI" id="CHEBI:456216"/>
        <dbReference type="EC" id="2.7.11.1"/>
    </reaction>
</comment>
<accession>A0A7J9AFT2</accession>
<evidence type="ECO:0000259" key="9">
    <source>
        <dbReference type="PROSITE" id="PS50011"/>
    </source>
</evidence>
<gene>
    <name evidence="10" type="ORF">Golax_003505</name>
</gene>
<evidence type="ECO:0000313" key="11">
    <source>
        <dbReference type="Proteomes" id="UP000593574"/>
    </source>
</evidence>
<dbReference type="Gene3D" id="1.10.510.10">
    <property type="entry name" value="Transferase(Phosphotransferase) domain 1"/>
    <property type="match status" value="1"/>
</dbReference>
<comment type="catalytic activity">
    <reaction evidence="8">
        <text>L-seryl-[protein] + ATP = O-phospho-L-seryl-[protein] + ADP + H(+)</text>
        <dbReference type="Rhea" id="RHEA:17989"/>
        <dbReference type="Rhea" id="RHEA-COMP:9863"/>
        <dbReference type="Rhea" id="RHEA-COMP:11604"/>
        <dbReference type="ChEBI" id="CHEBI:15378"/>
        <dbReference type="ChEBI" id="CHEBI:29999"/>
        <dbReference type="ChEBI" id="CHEBI:30616"/>
        <dbReference type="ChEBI" id="CHEBI:83421"/>
        <dbReference type="ChEBI" id="CHEBI:456216"/>
        <dbReference type="EC" id="2.7.11.1"/>
    </reaction>
</comment>
<dbReference type="PANTHER" id="PTHR48005:SF85">
    <property type="entry name" value="PROTEIN KINASE DOMAIN-CONTAINING PROTEIN"/>
    <property type="match status" value="1"/>
</dbReference>
<evidence type="ECO:0000256" key="1">
    <source>
        <dbReference type="ARBA" id="ARBA00012513"/>
    </source>
</evidence>
<dbReference type="InterPro" id="IPR051420">
    <property type="entry name" value="Ser_Thr_Kinases_DiverseReg"/>
</dbReference>
<dbReference type="GO" id="GO:0005524">
    <property type="term" value="F:ATP binding"/>
    <property type="evidence" value="ECO:0007669"/>
    <property type="project" value="UniProtKB-KW"/>
</dbReference>
<dbReference type="SUPFAM" id="SSF56112">
    <property type="entry name" value="Protein kinase-like (PK-like)"/>
    <property type="match status" value="1"/>
</dbReference>
<protein>
    <recommendedName>
        <fullName evidence="1">non-specific serine/threonine protein kinase</fullName>
        <ecNumber evidence="1">2.7.11.1</ecNumber>
    </recommendedName>
</protein>
<evidence type="ECO:0000256" key="6">
    <source>
        <dbReference type="ARBA" id="ARBA00022840"/>
    </source>
</evidence>
<organism evidence="10 11">
    <name type="scientific">Gossypium laxum</name>
    <dbReference type="NCBI Taxonomy" id="34288"/>
    <lineage>
        <taxon>Eukaryota</taxon>
        <taxon>Viridiplantae</taxon>
        <taxon>Streptophyta</taxon>
        <taxon>Embryophyta</taxon>
        <taxon>Tracheophyta</taxon>
        <taxon>Spermatophyta</taxon>
        <taxon>Magnoliopsida</taxon>
        <taxon>eudicotyledons</taxon>
        <taxon>Gunneridae</taxon>
        <taxon>Pentapetalae</taxon>
        <taxon>rosids</taxon>
        <taxon>malvids</taxon>
        <taxon>Malvales</taxon>
        <taxon>Malvaceae</taxon>
        <taxon>Malvoideae</taxon>
        <taxon>Gossypium</taxon>
    </lineage>
</organism>
<feature type="domain" description="Protein kinase" evidence="9">
    <location>
        <begin position="1"/>
        <end position="233"/>
    </location>
</feature>
<dbReference type="Proteomes" id="UP000593574">
    <property type="component" value="Unassembled WGS sequence"/>
</dbReference>
<sequence>MNSVHQVVLGWPTRLQIVVAAAQGLCYMQAECLTPIIHHDVKSSNLFLSSEFNAKSSNFGLAMMLTRHASSRTMSAVVRSFGYLACLLRATTSDEIDQSNCQYVRFVQPNLRNKANFHTLHEEFHQRIGLQVSKDQIAAGISVASLLLETSNVFKDLHEIISDCKEIVVRLKDDQDSIPVAVGISLENLLSLISTLDIFHASLLDQYEDMTRKARNIQDYEILNHESVFFIIK</sequence>
<dbReference type="PANTHER" id="PTHR48005">
    <property type="entry name" value="LEUCINE RICH REPEAT KINASE 2"/>
    <property type="match status" value="1"/>
</dbReference>
<evidence type="ECO:0000256" key="7">
    <source>
        <dbReference type="ARBA" id="ARBA00047899"/>
    </source>
</evidence>
<reference evidence="10 11" key="1">
    <citation type="journal article" date="2019" name="Genome Biol. Evol.">
        <title>Insights into the evolution of the New World diploid cottons (Gossypium, subgenus Houzingenia) based on genome sequencing.</title>
        <authorList>
            <person name="Grover C.E."/>
            <person name="Arick M.A. 2nd"/>
            <person name="Thrash A."/>
            <person name="Conover J.L."/>
            <person name="Sanders W.S."/>
            <person name="Peterson D.G."/>
            <person name="Frelichowski J.E."/>
            <person name="Scheffler J.A."/>
            <person name="Scheffler B.E."/>
            <person name="Wendel J.F."/>
        </authorList>
    </citation>
    <scope>NUCLEOTIDE SEQUENCE [LARGE SCALE GENOMIC DNA]</scope>
    <source>
        <strain evidence="10">4</strain>
        <tissue evidence="10">Leaf</tissue>
    </source>
</reference>
<dbReference type="InterPro" id="IPR011009">
    <property type="entry name" value="Kinase-like_dom_sf"/>
</dbReference>
<evidence type="ECO:0000256" key="5">
    <source>
        <dbReference type="ARBA" id="ARBA00022777"/>
    </source>
</evidence>
<dbReference type="InterPro" id="IPR008271">
    <property type="entry name" value="Ser/Thr_kinase_AS"/>
</dbReference>
<dbReference type="AlphaFoldDB" id="A0A7J9AFT2"/>
<dbReference type="InterPro" id="IPR000719">
    <property type="entry name" value="Prot_kinase_dom"/>
</dbReference>
<comment type="caution">
    <text evidence="10">The sequence shown here is derived from an EMBL/GenBank/DDBJ whole genome shotgun (WGS) entry which is preliminary data.</text>
</comment>
<keyword evidence="3" id="KW-0808">Transferase</keyword>
<evidence type="ECO:0000256" key="4">
    <source>
        <dbReference type="ARBA" id="ARBA00022741"/>
    </source>
</evidence>
<evidence type="ECO:0000256" key="3">
    <source>
        <dbReference type="ARBA" id="ARBA00022679"/>
    </source>
</evidence>
<keyword evidence="2" id="KW-0723">Serine/threonine-protein kinase</keyword>
<evidence type="ECO:0000313" key="10">
    <source>
        <dbReference type="EMBL" id="MBA0722865.1"/>
    </source>
</evidence>